<proteinExistence type="predicted"/>
<accession>A0A8S5UFR6</accession>
<name>A0A8S5UFR6_9VIRU</name>
<evidence type="ECO:0000313" key="2">
    <source>
        <dbReference type="EMBL" id="DAF93335.1"/>
    </source>
</evidence>
<reference evidence="2" key="1">
    <citation type="journal article" date="2021" name="Proc. Natl. Acad. Sci. U.S.A.">
        <title>A Catalog of Tens of Thousands of Viruses from Human Metagenomes Reveals Hidden Associations with Chronic Diseases.</title>
        <authorList>
            <person name="Tisza M.J."/>
            <person name="Buck C.B."/>
        </authorList>
    </citation>
    <scope>NUCLEOTIDE SEQUENCE</scope>
    <source>
        <strain evidence="2">CtOkR17</strain>
    </source>
</reference>
<feature type="region of interest" description="Disordered" evidence="1">
    <location>
        <begin position="82"/>
        <end position="111"/>
    </location>
</feature>
<sequence>MKHINKIRINNFDGMIEYKEEGETLIKKIQRIMDENEPLKDGAPLIYTPKQAGVRADCNIRTDKWDIAMKAMNRVNEYKLSEYLKDGSTEKPTQKDGGESTTTEPNPARDN</sequence>
<evidence type="ECO:0000256" key="1">
    <source>
        <dbReference type="SAM" id="MobiDB-lite"/>
    </source>
</evidence>
<protein>
    <submittedName>
        <fullName evidence="2">Uncharacterized protein</fullName>
    </submittedName>
</protein>
<dbReference type="EMBL" id="BK016083">
    <property type="protein sequence ID" value="DAF93335.1"/>
    <property type="molecule type" value="Genomic_DNA"/>
</dbReference>
<feature type="compositionally biased region" description="Basic and acidic residues" evidence="1">
    <location>
        <begin position="82"/>
        <end position="98"/>
    </location>
</feature>
<organism evidence="2">
    <name type="scientific">Microviridae sp. ctOkR17</name>
    <dbReference type="NCBI Taxonomy" id="2824996"/>
    <lineage>
        <taxon>Viruses</taxon>
        <taxon>Monodnaviria</taxon>
        <taxon>Sangervirae</taxon>
        <taxon>Phixviricota</taxon>
        <taxon>Malgrandaviricetes</taxon>
        <taxon>Petitvirales</taxon>
        <taxon>Microviridae</taxon>
    </lineage>
</organism>